<keyword evidence="2" id="KW-1185">Reference proteome</keyword>
<sequence>MAIDKLGGHIDILTTLQYLTVERNILFDSTLYVIFSIGIKT</sequence>
<gene>
    <name evidence="1" type="ORF">FWILDA_LOCUS16370</name>
</gene>
<dbReference type="AlphaFoldDB" id="A0A9W4X0Y9"/>
<dbReference type="Proteomes" id="UP001153678">
    <property type="component" value="Unassembled WGS sequence"/>
</dbReference>
<feature type="non-terminal residue" evidence="1">
    <location>
        <position position="41"/>
    </location>
</feature>
<dbReference type="EMBL" id="CAMKVN010010348">
    <property type="protein sequence ID" value="CAI2194026.1"/>
    <property type="molecule type" value="Genomic_DNA"/>
</dbReference>
<evidence type="ECO:0000313" key="1">
    <source>
        <dbReference type="EMBL" id="CAI2194026.1"/>
    </source>
</evidence>
<reference evidence="1" key="1">
    <citation type="submission" date="2022-08" db="EMBL/GenBank/DDBJ databases">
        <authorList>
            <person name="Kallberg Y."/>
            <person name="Tangrot J."/>
            <person name="Rosling A."/>
        </authorList>
    </citation>
    <scope>NUCLEOTIDE SEQUENCE</scope>
    <source>
        <strain evidence="1">Wild A</strain>
    </source>
</reference>
<comment type="caution">
    <text evidence="1">The sequence shown here is derived from an EMBL/GenBank/DDBJ whole genome shotgun (WGS) entry which is preliminary data.</text>
</comment>
<protein>
    <submittedName>
        <fullName evidence="1">11899_t:CDS:1</fullName>
    </submittedName>
</protein>
<accession>A0A9W4X0Y9</accession>
<evidence type="ECO:0000313" key="2">
    <source>
        <dbReference type="Proteomes" id="UP001153678"/>
    </source>
</evidence>
<organism evidence="1 2">
    <name type="scientific">Funneliformis geosporum</name>
    <dbReference type="NCBI Taxonomy" id="1117311"/>
    <lineage>
        <taxon>Eukaryota</taxon>
        <taxon>Fungi</taxon>
        <taxon>Fungi incertae sedis</taxon>
        <taxon>Mucoromycota</taxon>
        <taxon>Glomeromycotina</taxon>
        <taxon>Glomeromycetes</taxon>
        <taxon>Glomerales</taxon>
        <taxon>Glomeraceae</taxon>
        <taxon>Funneliformis</taxon>
    </lineage>
</organism>
<name>A0A9W4X0Y9_9GLOM</name>
<proteinExistence type="predicted"/>